<proteinExistence type="predicted"/>
<evidence type="ECO:0000313" key="2">
    <source>
        <dbReference type="Proteomes" id="UP000229058"/>
    </source>
</evidence>
<organism evidence="1 2">
    <name type="scientific">Mycobacterium phage Anselm</name>
    <dbReference type="NCBI Taxonomy" id="2041517"/>
    <lineage>
        <taxon>Viruses</taxon>
        <taxon>Duplodnaviria</taxon>
        <taxon>Heunggongvirae</taxon>
        <taxon>Uroviricota</taxon>
        <taxon>Caudoviricetes</taxon>
        <taxon>Turbidovirus</taxon>
        <taxon>Turbidovirus anselm</taxon>
    </lineage>
</organism>
<reference evidence="1 2" key="1">
    <citation type="submission" date="2017-09" db="EMBL/GenBank/DDBJ databases">
        <authorList>
            <person name="Egelhoff J.W."/>
            <person name="Hokanson S.F."/>
            <person name="Lenertz M."/>
            <person name="Marinack M.A."/>
            <person name="Westholm D.E."/>
            <person name="Klyczek K."/>
            <person name="Garlena R.A."/>
            <person name="Russell D.A."/>
            <person name="Pope W.H."/>
            <person name="Jacobs-Sera D."/>
            <person name="Hendrix R.W."/>
            <person name="Hatfull G.F."/>
        </authorList>
    </citation>
    <scope>NUCLEOTIDE SEQUENCE [LARGE SCALE GENOMIC DNA]</scope>
</reference>
<gene>
    <name evidence="1" type="ORF">SEA_ANSELM_94</name>
</gene>
<protein>
    <submittedName>
        <fullName evidence="1">Uncharacterized protein</fullName>
    </submittedName>
</protein>
<dbReference type="EMBL" id="MF919490">
    <property type="protein sequence ID" value="ATN87092.1"/>
    <property type="molecule type" value="Genomic_DNA"/>
</dbReference>
<keyword evidence="2" id="KW-1185">Reference proteome</keyword>
<sequence length="95" mass="10802">MPAQNYRRIEDTTDAEGFIIPGYSAWDCTATAYRKECGAEVRRYRGESDVSCTECGAWYNASGQRLRDDWRGNASNYDDEVGDLEGFEMQHGGDW</sequence>
<evidence type="ECO:0000313" key="1">
    <source>
        <dbReference type="EMBL" id="ATN87092.1"/>
    </source>
</evidence>
<dbReference type="Proteomes" id="UP000229058">
    <property type="component" value="Segment"/>
</dbReference>
<accession>A0A2D1G5Z6</accession>
<name>A0A2D1G5Z6_9CAUD</name>